<dbReference type="GO" id="GO:0005829">
    <property type="term" value="C:cytosol"/>
    <property type="evidence" value="ECO:0007669"/>
    <property type="project" value="TreeGrafter"/>
</dbReference>
<dbReference type="Pfam" id="PF00326">
    <property type="entry name" value="Peptidase_S9"/>
    <property type="match status" value="1"/>
</dbReference>
<keyword evidence="3" id="KW-0720">Serine protease</keyword>
<dbReference type="PRINTS" id="PR00862">
    <property type="entry name" value="PROLIGOPTASE"/>
</dbReference>
<evidence type="ECO:0000259" key="5">
    <source>
        <dbReference type="Pfam" id="PF02897"/>
    </source>
</evidence>
<dbReference type="EMBL" id="CATKSH010000019">
    <property type="protein sequence ID" value="CAI9121617.1"/>
    <property type="molecule type" value="Genomic_DNA"/>
</dbReference>
<evidence type="ECO:0000256" key="3">
    <source>
        <dbReference type="ARBA" id="ARBA00022825"/>
    </source>
</evidence>
<organism evidence="6 7">
    <name type="scientific">Brytella acorum</name>
    <dbReference type="NCBI Taxonomy" id="2959299"/>
    <lineage>
        <taxon>Bacteria</taxon>
        <taxon>Pseudomonadati</taxon>
        <taxon>Pseudomonadota</taxon>
        <taxon>Alphaproteobacteria</taxon>
        <taxon>Acetobacterales</taxon>
        <taxon>Acetobacteraceae</taxon>
        <taxon>Brytella</taxon>
    </lineage>
</organism>
<dbReference type="InterPro" id="IPR002470">
    <property type="entry name" value="Peptidase_S9A"/>
</dbReference>
<dbReference type="SUPFAM" id="SSF53474">
    <property type="entry name" value="alpha/beta-Hydrolases"/>
    <property type="match status" value="1"/>
</dbReference>
<evidence type="ECO:0000256" key="1">
    <source>
        <dbReference type="ARBA" id="ARBA00022670"/>
    </source>
</evidence>
<reference evidence="6" key="1">
    <citation type="submission" date="2023-03" db="EMBL/GenBank/DDBJ databases">
        <authorList>
            <person name="Cleenwerck I."/>
        </authorList>
    </citation>
    <scope>NUCLEOTIDE SEQUENCE</scope>
    <source>
        <strain evidence="6">LMG 32879</strain>
    </source>
</reference>
<keyword evidence="7" id="KW-1185">Reference proteome</keyword>
<dbReference type="Pfam" id="PF02897">
    <property type="entry name" value="Peptidase_S9_N"/>
    <property type="match status" value="1"/>
</dbReference>
<accession>A0AA35XX75</accession>
<dbReference type="RefSeq" id="WP_289840722.1">
    <property type="nucleotide sequence ID" value="NZ_CATKSH010000019.1"/>
</dbReference>
<feature type="domain" description="Peptidase S9A N-terminal" evidence="5">
    <location>
        <begin position="50"/>
        <end position="438"/>
    </location>
</feature>
<dbReference type="InterPro" id="IPR023302">
    <property type="entry name" value="Pept_S9A_N"/>
</dbReference>
<name>A0AA35XX75_9PROT</name>
<dbReference type="AlphaFoldDB" id="A0AA35XX75"/>
<dbReference type="Gene3D" id="3.40.50.1820">
    <property type="entry name" value="alpha/beta hydrolase"/>
    <property type="match status" value="1"/>
</dbReference>
<dbReference type="Proteomes" id="UP001176960">
    <property type="component" value="Unassembled WGS sequence"/>
</dbReference>
<keyword evidence="1" id="KW-0645">Protease</keyword>
<dbReference type="InterPro" id="IPR029058">
    <property type="entry name" value="AB_hydrolase_fold"/>
</dbReference>
<keyword evidence="2" id="KW-0378">Hydrolase</keyword>
<sequence>MTIRKPLFFMSAANRSGLFPDRMVAWLLTAATALAPASGLAAAPLMAPEFLTEVNGKQALDWVHTRDDRTLAAFRKNPLFGEFQKASLDILQSTDRIPMPSQHGAFVYNFWRDASHIRGIWRRTDVASYRTASPKWTVVLDLDALAAREKRNWFLGSTTCQEPGGTRCLIGLSEGGEDAETYREFDLETRQFVKGGFFLPHAKQDVSWLDADTLLVSRPWTPDEVTTSSYPYIVKKLGRGQKLEDATQVFAGVKSDMSVGGAVLHDSDGHVLPMIVKLPTFFTRQVYRLDGDRAVKLDLPEKSDSAGYVHGRLIVRLNQEWRGFVAGSVVAVDPMKADLAPELVVAPTARQTIEGVGVSRDRLVISLYDNVRGQAWIYRIDDRGHWNGQRLTLPENVSVSVVDSDLETDTAFISVTGFLTPTTLWMVDTATGAAAAIKHAPAQFDTTGLIVEQHEAPSTDGTLIPYFVVRRKDAPLNGKNPTLLYAYGGFQASMTPYYSGVLGKLWFERGGVYVLANIRGGGEFGPAWHDAGLKTKRQIVFDDFAAVGKDIVACRITSPDYLAIKGGSNGGLLMGVEFTQHPDMWKAAIIQVPLLDMLNYETMSAGASWVDEYGSNAIPAEHAFLTKVSPVQNLRAGVRYPVPLITTTTKDDRVGPVHARRFAARMEALHLPYYYFEETEGGHSNGANFAEIAQEQALEYTYLWQILGAAGVR</sequence>
<dbReference type="InterPro" id="IPR001375">
    <property type="entry name" value="Peptidase_S9_cat"/>
</dbReference>
<dbReference type="PANTHER" id="PTHR42881">
    <property type="entry name" value="PROLYL ENDOPEPTIDASE"/>
    <property type="match status" value="1"/>
</dbReference>
<feature type="domain" description="Peptidase S9 prolyl oligopeptidase catalytic" evidence="4">
    <location>
        <begin position="506"/>
        <end position="708"/>
    </location>
</feature>
<evidence type="ECO:0000313" key="7">
    <source>
        <dbReference type="Proteomes" id="UP001176960"/>
    </source>
</evidence>
<dbReference type="GO" id="GO:0070012">
    <property type="term" value="F:oligopeptidase activity"/>
    <property type="evidence" value="ECO:0007669"/>
    <property type="project" value="TreeGrafter"/>
</dbReference>
<evidence type="ECO:0000259" key="4">
    <source>
        <dbReference type="Pfam" id="PF00326"/>
    </source>
</evidence>
<dbReference type="GO" id="GO:0004252">
    <property type="term" value="F:serine-type endopeptidase activity"/>
    <property type="evidence" value="ECO:0007669"/>
    <property type="project" value="InterPro"/>
</dbReference>
<dbReference type="InterPro" id="IPR051167">
    <property type="entry name" value="Prolyl_oligopep/macrocyclase"/>
</dbReference>
<proteinExistence type="predicted"/>
<comment type="caution">
    <text evidence="6">The sequence shown here is derived from an EMBL/GenBank/DDBJ whole genome shotgun (WGS) entry which is preliminary data.</text>
</comment>
<evidence type="ECO:0000313" key="6">
    <source>
        <dbReference type="EMBL" id="CAI9121617.1"/>
    </source>
</evidence>
<gene>
    <name evidence="6" type="ORF">LMG32879_002464</name>
</gene>
<dbReference type="Gene3D" id="2.130.10.120">
    <property type="entry name" value="Prolyl oligopeptidase, N-terminal domain"/>
    <property type="match status" value="1"/>
</dbReference>
<protein>
    <submittedName>
        <fullName evidence="6">Prolyl oligopeptidase family serine peptidase</fullName>
    </submittedName>
</protein>
<dbReference type="SUPFAM" id="SSF50993">
    <property type="entry name" value="Peptidase/esterase 'gauge' domain"/>
    <property type="match status" value="1"/>
</dbReference>
<dbReference type="PANTHER" id="PTHR42881:SF13">
    <property type="entry name" value="PROLYL ENDOPEPTIDASE"/>
    <property type="match status" value="1"/>
</dbReference>
<evidence type="ECO:0000256" key="2">
    <source>
        <dbReference type="ARBA" id="ARBA00022801"/>
    </source>
</evidence>
<dbReference type="GO" id="GO:0006508">
    <property type="term" value="P:proteolysis"/>
    <property type="evidence" value="ECO:0007669"/>
    <property type="project" value="UniProtKB-KW"/>
</dbReference>